<evidence type="ECO:0000313" key="1">
    <source>
        <dbReference type="EMBL" id="SKA61492.1"/>
    </source>
</evidence>
<dbReference type="EMBL" id="FUXZ01000003">
    <property type="protein sequence ID" value="SKA61492.1"/>
    <property type="molecule type" value="Genomic_DNA"/>
</dbReference>
<dbReference type="GO" id="GO:0016740">
    <property type="term" value="F:transferase activity"/>
    <property type="evidence" value="ECO:0007669"/>
    <property type="project" value="UniProtKB-KW"/>
</dbReference>
<keyword evidence="1" id="KW-0808">Transferase</keyword>
<keyword evidence="2" id="KW-1185">Reference proteome</keyword>
<dbReference type="SUPFAM" id="SSF55729">
    <property type="entry name" value="Acyl-CoA N-acyltransferases (Nat)"/>
    <property type="match status" value="1"/>
</dbReference>
<dbReference type="Proteomes" id="UP000190814">
    <property type="component" value="Unassembled WGS sequence"/>
</dbReference>
<proteinExistence type="predicted"/>
<protein>
    <submittedName>
        <fullName evidence="1">Protein N-acetyltransferase, RimJ/RimL family</fullName>
    </submittedName>
</protein>
<dbReference type="OrthoDB" id="359038at2"/>
<dbReference type="AlphaFoldDB" id="A0A1T4V9C5"/>
<dbReference type="STRING" id="39495.SAMN02745111_00480"/>
<sequence length="187" mass="21670">MANVYDVCPGFESDKWLLRLTKKEDSEELLSVYSDKNALPFFNSDNCHGDNFYYPTKERMDSAIDFWIYSYGEGYFVRWTIIDKSIGKAVGTIELFHRESDGNFGEVGVLRLDLGSAYEREDAISEILSIIIEPAYELFDCDEIISKVPIYAVERIEAFSKFGFTKSEVCLNGLENKKFYDYWIVKK</sequence>
<organism evidence="1 2">
    <name type="scientific">Eubacterium uniforme</name>
    <dbReference type="NCBI Taxonomy" id="39495"/>
    <lineage>
        <taxon>Bacteria</taxon>
        <taxon>Bacillati</taxon>
        <taxon>Bacillota</taxon>
        <taxon>Clostridia</taxon>
        <taxon>Eubacteriales</taxon>
        <taxon>Eubacteriaceae</taxon>
        <taxon>Eubacterium</taxon>
    </lineage>
</organism>
<dbReference type="Gene3D" id="3.40.630.30">
    <property type="match status" value="1"/>
</dbReference>
<gene>
    <name evidence="1" type="ORF">SAMN02745111_00480</name>
</gene>
<accession>A0A1T4V9C5</accession>
<evidence type="ECO:0000313" key="2">
    <source>
        <dbReference type="Proteomes" id="UP000190814"/>
    </source>
</evidence>
<dbReference type="RefSeq" id="WP_078765372.1">
    <property type="nucleotide sequence ID" value="NZ_FUXZ01000003.1"/>
</dbReference>
<reference evidence="1 2" key="1">
    <citation type="submission" date="2017-02" db="EMBL/GenBank/DDBJ databases">
        <authorList>
            <person name="Peterson S.W."/>
        </authorList>
    </citation>
    <scope>NUCLEOTIDE SEQUENCE [LARGE SCALE GENOMIC DNA]</scope>
    <source>
        <strain evidence="1 2">ATCC 35992</strain>
    </source>
</reference>
<name>A0A1T4V9C5_9FIRM</name>
<dbReference type="InterPro" id="IPR016181">
    <property type="entry name" value="Acyl_CoA_acyltransferase"/>
</dbReference>